<dbReference type="SUPFAM" id="SSF52402">
    <property type="entry name" value="Adenine nucleotide alpha hydrolases-like"/>
    <property type="match status" value="1"/>
</dbReference>
<proteinExistence type="inferred from homology"/>
<dbReference type="Gene3D" id="1.20.5.470">
    <property type="entry name" value="Single helix bin"/>
    <property type="match status" value="1"/>
</dbReference>
<feature type="region of interest" description="Disordered" evidence="10">
    <location>
        <begin position="406"/>
        <end position="461"/>
    </location>
</feature>
<evidence type="ECO:0000313" key="14">
    <source>
        <dbReference type="Proteomes" id="UP000318093"/>
    </source>
</evidence>
<feature type="domain" description="Arginosuccinate synthase-like N-terminal" evidence="11">
    <location>
        <begin position="6"/>
        <end position="167"/>
    </location>
</feature>
<dbReference type="UniPathway" id="UPA00068">
    <property type="reaction ID" value="UER00113"/>
</dbReference>
<dbReference type="NCBIfam" id="TIGR00032">
    <property type="entry name" value="argG"/>
    <property type="match status" value="1"/>
</dbReference>
<evidence type="ECO:0000256" key="3">
    <source>
        <dbReference type="ARBA" id="ARBA00012286"/>
    </source>
</evidence>
<organism evidence="13 14">
    <name type="scientific">Candidatus Segetimicrobium genomatis</name>
    <dbReference type="NCBI Taxonomy" id="2569760"/>
    <lineage>
        <taxon>Bacteria</taxon>
        <taxon>Bacillati</taxon>
        <taxon>Candidatus Sysuimicrobiota</taxon>
        <taxon>Candidatus Sysuimicrobiia</taxon>
        <taxon>Candidatus Sysuimicrobiales</taxon>
        <taxon>Candidatus Segetimicrobiaceae</taxon>
        <taxon>Candidatus Segetimicrobium</taxon>
    </lineage>
</organism>
<evidence type="ECO:0000259" key="12">
    <source>
        <dbReference type="Pfam" id="PF20979"/>
    </source>
</evidence>
<keyword evidence="6 9" id="KW-0028">Amino-acid biosynthesis</keyword>
<keyword evidence="4 9" id="KW-0055">Arginine biosynthesis</keyword>
<keyword evidence="9" id="KW-0963">Cytoplasm</keyword>
<feature type="binding site" evidence="9">
    <location>
        <position position="262"/>
    </location>
    <ligand>
        <name>L-citrulline</name>
        <dbReference type="ChEBI" id="CHEBI:57743"/>
    </ligand>
</feature>
<comment type="catalytic activity">
    <reaction evidence="9">
        <text>L-citrulline + L-aspartate + ATP = 2-(N(omega)-L-arginino)succinate + AMP + diphosphate + H(+)</text>
        <dbReference type="Rhea" id="RHEA:10932"/>
        <dbReference type="ChEBI" id="CHEBI:15378"/>
        <dbReference type="ChEBI" id="CHEBI:29991"/>
        <dbReference type="ChEBI" id="CHEBI:30616"/>
        <dbReference type="ChEBI" id="CHEBI:33019"/>
        <dbReference type="ChEBI" id="CHEBI:57472"/>
        <dbReference type="ChEBI" id="CHEBI:57743"/>
        <dbReference type="ChEBI" id="CHEBI:456215"/>
        <dbReference type="EC" id="6.3.4.5"/>
    </reaction>
</comment>
<dbReference type="Pfam" id="PF20979">
    <property type="entry name" value="Arginosuc_syn_C"/>
    <property type="match status" value="1"/>
</dbReference>
<evidence type="ECO:0000256" key="9">
    <source>
        <dbReference type="HAMAP-Rule" id="MF_00005"/>
    </source>
</evidence>
<dbReference type="EC" id="6.3.4.5" evidence="3 9"/>
<comment type="pathway">
    <text evidence="1 9">Amino-acid biosynthesis; L-arginine biosynthesis; L-arginine from L-ornithine and carbamoyl phosphate: step 2/3.</text>
</comment>
<keyword evidence="7 9" id="KW-0547">Nucleotide-binding</keyword>
<evidence type="ECO:0000256" key="10">
    <source>
        <dbReference type="SAM" id="MobiDB-lite"/>
    </source>
</evidence>
<dbReference type="InterPro" id="IPR018223">
    <property type="entry name" value="Arginosuc_synth_CS"/>
</dbReference>
<dbReference type="EMBL" id="VBAN01000421">
    <property type="protein sequence ID" value="TMI78400.1"/>
    <property type="molecule type" value="Genomic_DNA"/>
</dbReference>
<dbReference type="SUPFAM" id="SSF69864">
    <property type="entry name" value="Argininosuccinate synthetase, C-terminal domain"/>
    <property type="match status" value="1"/>
</dbReference>
<accession>A0A537J4B9</accession>
<evidence type="ECO:0000256" key="7">
    <source>
        <dbReference type="ARBA" id="ARBA00022741"/>
    </source>
</evidence>
<dbReference type="PROSITE" id="PS00564">
    <property type="entry name" value="ARGININOSUCCIN_SYN_1"/>
    <property type="match status" value="1"/>
</dbReference>
<feature type="binding site" evidence="9">
    <location>
        <position position="88"/>
    </location>
    <ligand>
        <name>L-citrulline</name>
        <dbReference type="ChEBI" id="CHEBI:57743"/>
    </ligand>
</feature>
<feature type="binding site" evidence="9">
    <location>
        <begin position="10"/>
        <end position="18"/>
    </location>
    <ligand>
        <name>ATP</name>
        <dbReference type="ChEBI" id="CHEBI:30616"/>
    </ligand>
</feature>
<dbReference type="HAMAP" id="MF_00005">
    <property type="entry name" value="Arg_succ_synth_type1"/>
    <property type="match status" value="1"/>
</dbReference>
<dbReference type="FunFam" id="3.90.1260.10:FF:000007">
    <property type="entry name" value="Argininosuccinate synthase"/>
    <property type="match status" value="1"/>
</dbReference>
<evidence type="ECO:0000259" key="11">
    <source>
        <dbReference type="Pfam" id="PF00764"/>
    </source>
</evidence>
<feature type="compositionally biased region" description="Basic and acidic residues" evidence="10">
    <location>
        <begin position="426"/>
        <end position="446"/>
    </location>
</feature>
<dbReference type="InterPro" id="IPR048267">
    <property type="entry name" value="Arginosuc_syn_N"/>
</dbReference>
<feature type="binding site" evidence="9">
    <location>
        <position position="128"/>
    </location>
    <ligand>
        <name>L-citrulline</name>
        <dbReference type="ChEBI" id="CHEBI:57743"/>
    </ligand>
</feature>
<dbReference type="PANTHER" id="PTHR11587">
    <property type="entry name" value="ARGININOSUCCINATE SYNTHASE"/>
    <property type="match status" value="1"/>
</dbReference>
<dbReference type="CDD" id="cd01999">
    <property type="entry name" value="ASS"/>
    <property type="match status" value="1"/>
</dbReference>
<feature type="binding site" evidence="9">
    <location>
        <position position="93"/>
    </location>
    <ligand>
        <name>L-citrulline</name>
        <dbReference type="ChEBI" id="CHEBI:57743"/>
    </ligand>
</feature>
<evidence type="ECO:0000256" key="1">
    <source>
        <dbReference type="ARBA" id="ARBA00004967"/>
    </source>
</evidence>
<evidence type="ECO:0000256" key="4">
    <source>
        <dbReference type="ARBA" id="ARBA00022571"/>
    </source>
</evidence>
<dbReference type="Pfam" id="PF00764">
    <property type="entry name" value="Arginosuc_synth"/>
    <property type="match status" value="1"/>
</dbReference>
<keyword evidence="8 9" id="KW-0067">ATP-binding</keyword>
<dbReference type="GO" id="GO:0000050">
    <property type="term" value="P:urea cycle"/>
    <property type="evidence" value="ECO:0007669"/>
    <property type="project" value="TreeGrafter"/>
</dbReference>
<dbReference type="FunFam" id="3.40.50.620:FF:000019">
    <property type="entry name" value="Argininosuccinate synthase"/>
    <property type="match status" value="1"/>
</dbReference>
<dbReference type="Gene3D" id="3.40.50.620">
    <property type="entry name" value="HUPs"/>
    <property type="match status" value="1"/>
</dbReference>
<feature type="binding site" evidence="9">
    <location>
        <position position="118"/>
    </location>
    <ligand>
        <name>ATP</name>
        <dbReference type="ChEBI" id="CHEBI:30616"/>
    </ligand>
</feature>
<dbReference type="InterPro" id="IPR014729">
    <property type="entry name" value="Rossmann-like_a/b/a_fold"/>
</dbReference>
<reference evidence="13 14" key="1">
    <citation type="journal article" date="2019" name="Nat. Microbiol.">
        <title>Mediterranean grassland soil C-N compound turnover is dependent on rainfall and depth, and is mediated by genomically divergent microorganisms.</title>
        <authorList>
            <person name="Diamond S."/>
            <person name="Andeer P.F."/>
            <person name="Li Z."/>
            <person name="Crits-Christoph A."/>
            <person name="Burstein D."/>
            <person name="Anantharaman K."/>
            <person name="Lane K.R."/>
            <person name="Thomas B.C."/>
            <person name="Pan C."/>
            <person name="Northen T.R."/>
            <person name="Banfield J.F."/>
        </authorList>
    </citation>
    <scope>NUCLEOTIDE SEQUENCE [LARGE SCALE GENOMIC DNA]</scope>
    <source>
        <strain evidence="13">NP_6</strain>
    </source>
</reference>
<protein>
    <recommendedName>
        <fullName evidence="3 9">Argininosuccinate synthase</fullName>
        <ecNumber evidence="3 9">6.3.4.5</ecNumber>
    </recommendedName>
    <alternativeName>
        <fullName evidence="9">Citrulline--aspartate ligase</fullName>
    </alternativeName>
</protein>
<dbReference type="PANTHER" id="PTHR11587:SF2">
    <property type="entry name" value="ARGININOSUCCINATE SYNTHASE"/>
    <property type="match status" value="1"/>
</dbReference>
<comment type="subcellular location">
    <subcellularLocation>
        <location evidence="9">Cytoplasm</location>
    </subcellularLocation>
</comment>
<comment type="subunit">
    <text evidence="2 9">Homotetramer.</text>
</comment>
<feature type="binding site" evidence="9">
    <location>
        <position position="125"/>
    </location>
    <ligand>
        <name>L-aspartate</name>
        <dbReference type="ChEBI" id="CHEBI:29991"/>
    </ligand>
</feature>
<dbReference type="NCBIfam" id="NF001770">
    <property type="entry name" value="PRK00509.1"/>
    <property type="match status" value="1"/>
</dbReference>
<dbReference type="InterPro" id="IPR024074">
    <property type="entry name" value="AS_cat/multimer_dom_body"/>
</dbReference>
<keyword evidence="5 9" id="KW-0436">Ligase</keyword>
<comment type="similarity">
    <text evidence="9">Belongs to the argininosuccinate synthase family. Type 1 subfamily.</text>
</comment>
<dbReference type="GO" id="GO:0005737">
    <property type="term" value="C:cytoplasm"/>
    <property type="evidence" value="ECO:0007669"/>
    <property type="project" value="UniProtKB-SubCell"/>
</dbReference>
<feature type="domain" description="Arginosuccinate synthase C-terminal" evidence="12">
    <location>
        <begin position="176"/>
        <end position="393"/>
    </location>
</feature>
<dbReference type="InterPro" id="IPR023434">
    <property type="entry name" value="Arginosuc_synth_type_1_subfam"/>
</dbReference>
<feature type="binding site" evidence="9">
    <location>
        <position position="177"/>
    </location>
    <ligand>
        <name>L-citrulline</name>
        <dbReference type="ChEBI" id="CHEBI:57743"/>
    </ligand>
</feature>
<comment type="caution">
    <text evidence="13">The sequence shown here is derived from an EMBL/GenBank/DDBJ whole genome shotgun (WGS) entry which is preliminary data.</text>
</comment>
<evidence type="ECO:0000313" key="13">
    <source>
        <dbReference type="EMBL" id="TMI78400.1"/>
    </source>
</evidence>
<feature type="binding site" evidence="9">
    <location>
        <position position="186"/>
    </location>
    <ligand>
        <name>L-citrulline</name>
        <dbReference type="ChEBI" id="CHEBI:57743"/>
    </ligand>
</feature>
<evidence type="ECO:0000256" key="6">
    <source>
        <dbReference type="ARBA" id="ARBA00022605"/>
    </source>
</evidence>
<dbReference type="GO" id="GO:0006526">
    <property type="term" value="P:L-arginine biosynthetic process"/>
    <property type="evidence" value="ECO:0007669"/>
    <property type="project" value="UniProtKB-UniRule"/>
</dbReference>
<evidence type="ECO:0000256" key="5">
    <source>
        <dbReference type="ARBA" id="ARBA00022598"/>
    </source>
</evidence>
<dbReference type="GO" id="GO:0000053">
    <property type="term" value="P:argininosuccinate metabolic process"/>
    <property type="evidence" value="ECO:0007669"/>
    <property type="project" value="TreeGrafter"/>
</dbReference>
<feature type="binding site" evidence="9">
    <location>
        <position position="124"/>
    </location>
    <ligand>
        <name>L-citrulline</name>
        <dbReference type="ChEBI" id="CHEBI:57743"/>
    </ligand>
</feature>
<feature type="binding site" evidence="9">
    <location>
        <position position="37"/>
    </location>
    <ligand>
        <name>ATP</name>
        <dbReference type="ChEBI" id="CHEBI:30616"/>
    </ligand>
</feature>
<dbReference type="PROSITE" id="PS00565">
    <property type="entry name" value="ARGININOSUCCIN_SYN_2"/>
    <property type="match status" value="1"/>
</dbReference>
<evidence type="ECO:0000256" key="2">
    <source>
        <dbReference type="ARBA" id="ARBA00011881"/>
    </source>
</evidence>
<evidence type="ECO:0000256" key="8">
    <source>
        <dbReference type="ARBA" id="ARBA00022840"/>
    </source>
</evidence>
<dbReference type="Gene3D" id="3.90.1260.10">
    <property type="entry name" value="Argininosuccinate synthetase, chain A, domain 2"/>
    <property type="match status" value="1"/>
</dbReference>
<name>A0A537J4B9_9BACT</name>
<feature type="binding site" evidence="9">
    <location>
        <position position="274"/>
    </location>
    <ligand>
        <name>L-citrulline</name>
        <dbReference type="ChEBI" id="CHEBI:57743"/>
    </ligand>
</feature>
<dbReference type="Proteomes" id="UP000318093">
    <property type="component" value="Unassembled WGS sequence"/>
</dbReference>
<dbReference type="GO" id="GO:0004055">
    <property type="term" value="F:argininosuccinate synthase activity"/>
    <property type="evidence" value="ECO:0007669"/>
    <property type="project" value="UniProtKB-UniRule"/>
</dbReference>
<dbReference type="InterPro" id="IPR048268">
    <property type="entry name" value="Arginosuc_syn_C"/>
</dbReference>
<sequence length="461" mass="50346">MTQPTRVALAYSGGLDTSVIIPWLKEQYGCQVVAVVADVGQGDDFDEVRTKAQRSGADAVEVVDVRRRFVTDYIFPALRADAIYEGRYLLGTSLARPLIARVQVEAALAEGCDALAHGCTGKGNDQVRFELAYQALAPHLMVIAPWREWTLGSREEEIEYARARGVPVPVTKEKPYSMDQNLWHLSFESGILEDPWAEPPRGMHRLTVDPEDAPEAGAHIEIGFERGAPVSVDGRSLDPVALVSTLNRLAGAHGVGRVDIVENRLVGMKSRGVYETPGGTVLAEAHHHLETITLDRDTQHYKALVAPKYAELVYNGLWYSPLRRALDAFVTATQETVTGTVRVKLFKGAATVVGRRAPRSLYSHDLATFGRSTGYNQGDAAGFIRLFGLPAKVFAEINPELVRDLTPGARGKADRKPIEARSSTKVSEESSKGKPERARDAGEDVPRPAVPGPGRRSARRP</sequence>
<dbReference type="InterPro" id="IPR001518">
    <property type="entry name" value="Arginosuc_synth"/>
</dbReference>
<gene>
    <name evidence="9" type="primary">argG</name>
    <name evidence="13" type="ORF">E6H03_12125</name>
</gene>
<dbReference type="GO" id="GO:0005524">
    <property type="term" value="F:ATP binding"/>
    <property type="evidence" value="ECO:0007669"/>
    <property type="project" value="UniProtKB-UniRule"/>
</dbReference>
<dbReference type="AlphaFoldDB" id="A0A537J4B9"/>
<feature type="binding site" evidence="9">
    <location>
        <position position="124"/>
    </location>
    <ligand>
        <name>L-aspartate</name>
        <dbReference type="ChEBI" id="CHEBI:29991"/>
    </ligand>
</feature>
<feature type="binding site" evidence="9">
    <location>
        <position position="120"/>
    </location>
    <ligand>
        <name>L-aspartate</name>
        <dbReference type="ChEBI" id="CHEBI:29991"/>
    </ligand>
</feature>